<dbReference type="InterPro" id="IPR033118">
    <property type="entry name" value="EXPERA"/>
</dbReference>
<dbReference type="Proteomes" id="UP000245119">
    <property type="component" value="Linkage Group LG13"/>
</dbReference>
<dbReference type="InterPro" id="IPR047195">
    <property type="entry name" value="TM6SF1-like"/>
</dbReference>
<protein>
    <recommendedName>
        <fullName evidence="9">EXPERA domain-containing protein</fullName>
    </recommendedName>
</protein>
<dbReference type="GO" id="GO:0012505">
    <property type="term" value="C:endomembrane system"/>
    <property type="evidence" value="ECO:0007669"/>
    <property type="project" value="UniProtKB-SubCell"/>
</dbReference>
<accession>A0A2T7NGB1</accession>
<name>A0A2T7NGB1_POMCA</name>
<reference evidence="10 11" key="1">
    <citation type="submission" date="2018-04" db="EMBL/GenBank/DDBJ databases">
        <title>The genome of golden apple snail Pomacea canaliculata provides insight into stress tolerance and invasive adaptation.</title>
        <authorList>
            <person name="Liu C."/>
            <person name="Liu B."/>
            <person name="Ren Y."/>
            <person name="Zhang Y."/>
            <person name="Wang H."/>
            <person name="Li S."/>
            <person name="Jiang F."/>
            <person name="Yin L."/>
            <person name="Zhang G."/>
            <person name="Qian W."/>
            <person name="Fan W."/>
        </authorList>
    </citation>
    <scope>NUCLEOTIDE SEQUENCE [LARGE SCALE GENOMIC DNA]</scope>
    <source>
        <strain evidence="10">SZHN2017</strain>
        <tissue evidence="10">Muscle</tissue>
    </source>
</reference>
<dbReference type="OrthoDB" id="8181520at2759"/>
<dbReference type="InterPro" id="IPR059044">
    <property type="entry name" value="TM_Tm6sf1/2"/>
</dbReference>
<feature type="transmembrane region" description="Helical" evidence="8">
    <location>
        <begin position="34"/>
        <end position="55"/>
    </location>
</feature>
<dbReference type="AlphaFoldDB" id="A0A2T7NGB1"/>
<keyword evidence="4 7" id="KW-1133">Transmembrane helix</keyword>
<feature type="transmembrane region" description="Helical" evidence="8">
    <location>
        <begin position="209"/>
        <end position="234"/>
    </location>
</feature>
<evidence type="ECO:0000256" key="4">
    <source>
        <dbReference type="ARBA" id="ARBA00022989"/>
    </source>
</evidence>
<feature type="transmembrane region" description="Helical" evidence="8">
    <location>
        <begin position="166"/>
        <end position="188"/>
    </location>
</feature>
<keyword evidence="5 7" id="KW-0472">Membrane</keyword>
<keyword evidence="11" id="KW-1185">Reference proteome</keyword>
<evidence type="ECO:0000256" key="2">
    <source>
        <dbReference type="ARBA" id="ARBA00022692"/>
    </source>
</evidence>
<evidence type="ECO:0000259" key="9">
    <source>
        <dbReference type="PROSITE" id="PS51751"/>
    </source>
</evidence>
<feature type="domain" description="EXPERA" evidence="9">
    <location>
        <begin position="209"/>
        <end position="345"/>
    </location>
</feature>
<feature type="transmembrane region" description="Helical" evidence="8">
    <location>
        <begin position="67"/>
        <end position="92"/>
    </location>
</feature>
<evidence type="ECO:0000256" key="8">
    <source>
        <dbReference type="SAM" id="Phobius"/>
    </source>
</evidence>
<keyword evidence="3" id="KW-0677">Repeat</keyword>
<dbReference type="PANTHER" id="PTHR14568:SF8">
    <property type="entry name" value="EXPERA DOMAIN-CONTAINING PROTEIN"/>
    <property type="match status" value="1"/>
</dbReference>
<evidence type="ECO:0000313" key="10">
    <source>
        <dbReference type="EMBL" id="PVD20200.1"/>
    </source>
</evidence>
<dbReference type="GO" id="GO:0016020">
    <property type="term" value="C:membrane"/>
    <property type="evidence" value="ECO:0007669"/>
    <property type="project" value="UniProtKB-UniRule"/>
</dbReference>
<evidence type="ECO:0000256" key="6">
    <source>
        <dbReference type="ARBA" id="ARBA00034760"/>
    </source>
</evidence>
<sequence>MELITIILVLASSLVTVPIVYVLDKLAFLKQQQSFFIGIVVCVSLAAAAVLPALVLRRRYRHVDWAIYVFGFFCWSSMIDLITALQLHGIFITDFNLLELRPMLNNTHGIFAAYWDGSAHYILQLSAIILFCLQENYREIGLYWCGSFINFMLLLLEGAILGNTEKGWLCFLNVPFLLLAVCVAIKFIRERPFQTRSYRKISSIVYRPLDLFFAICFVLAIAVAFLRGFAVLGANVSCMDFYLKEFEPYLTDPSAFPKVQMLVNMYYFVFYYVCAINGLVNPGQLWMSDWAIIHAGATIQSQFVHMASSFHSYTPEELHATKTGMAGAVFWGVNLAPLVIAHLFALRCWSDPDNYGCTSSTTSRYSVLNRKRD</sequence>
<evidence type="ECO:0000256" key="5">
    <source>
        <dbReference type="ARBA" id="ARBA00023136"/>
    </source>
</evidence>
<evidence type="ECO:0000313" key="11">
    <source>
        <dbReference type="Proteomes" id="UP000245119"/>
    </source>
</evidence>
<feature type="transmembrane region" description="Helical" evidence="8">
    <location>
        <begin position="261"/>
        <end position="280"/>
    </location>
</feature>
<comment type="similarity">
    <text evidence="6">Belongs to the TM6SF family.</text>
</comment>
<dbReference type="PANTHER" id="PTHR14568">
    <property type="entry name" value="TRANSMEMBRANE SUPERFAMILY 6 MEMBER 1/2"/>
    <property type="match status" value="1"/>
</dbReference>
<gene>
    <name evidence="10" type="ORF">C0Q70_20696</name>
</gene>
<comment type="subcellular location">
    <subcellularLocation>
        <location evidence="1">Endomembrane system</location>
        <topology evidence="1">Multi-pass membrane protein</topology>
    </subcellularLocation>
</comment>
<proteinExistence type="inferred from homology"/>
<keyword evidence="2 7" id="KW-0812">Transmembrane</keyword>
<dbReference type="OMA" id="WGINIAF"/>
<organism evidence="10 11">
    <name type="scientific">Pomacea canaliculata</name>
    <name type="common">Golden apple snail</name>
    <dbReference type="NCBI Taxonomy" id="400727"/>
    <lineage>
        <taxon>Eukaryota</taxon>
        <taxon>Metazoa</taxon>
        <taxon>Spiralia</taxon>
        <taxon>Lophotrochozoa</taxon>
        <taxon>Mollusca</taxon>
        <taxon>Gastropoda</taxon>
        <taxon>Caenogastropoda</taxon>
        <taxon>Architaenioglossa</taxon>
        <taxon>Ampullarioidea</taxon>
        <taxon>Ampullariidae</taxon>
        <taxon>Pomacea</taxon>
    </lineage>
</organism>
<dbReference type="Pfam" id="PF26083">
    <property type="entry name" value="TM_Tm6sf2"/>
    <property type="match status" value="1"/>
</dbReference>
<dbReference type="CDD" id="cd21106">
    <property type="entry name" value="TM6SF1-like"/>
    <property type="match status" value="1"/>
</dbReference>
<feature type="transmembrane region" description="Helical" evidence="8">
    <location>
        <begin position="140"/>
        <end position="160"/>
    </location>
</feature>
<dbReference type="PROSITE" id="PS51751">
    <property type="entry name" value="EXPERA"/>
    <property type="match status" value="1"/>
</dbReference>
<evidence type="ECO:0000256" key="7">
    <source>
        <dbReference type="PROSITE-ProRule" id="PRU01087"/>
    </source>
</evidence>
<comment type="caution">
    <text evidence="10">The sequence shown here is derived from an EMBL/GenBank/DDBJ whole genome shotgun (WGS) entry which is preliminary data.</text>
</comment>
<dbReference type="EMBL" id="PZQS01000013">
    <property type="protein sequence ID" value="PVD20200.1"/>
    <property type="molecule type" value="Genomic_DNA"/>
</dbReference>
<feature type="transmembrane region" description="Helical" evidence="8">
    <location>
        <begin position="112"/>
        <end position="133"/>
    </location>
</feature>
<evidence type="ECO:0000256" key="1">
    <source>
        <dbReference type="ARBA" id="ARBA00004127"/>
    </source>
</evidence>
<evidence type="ECO:0000256" key="3">
    <source>
        <dbReference type="ARBA" id="ARBA00022737"/>
    </source>
</evidence>